<dbReference type="GO" id="GO:0045944">
    <property type="term" value="P:positive regulation of transcription by RNA polymerase II"/>
    <property type="evidence" value="ECO:0007669"/>
    <property type="project" value="UniProtKB-ARBA"/>
</dbReference>
<comment type="subcellular location">
    <subcellularLocation>
        <location evidence="1 5 6">Nucleus</location>
    </subcellularLocation>
</comment>
<proteinExistence type="predicted"/>
<evidence type="ECO:0000313" key="9">
    <source>
        <dbReference type="EMBL" id="KAK0174598.1"/>
    </source>
</evidence>
<feature type="compositionally biased region" description="Polar residues" evidence="7">
    <location>
        <begin position="1"/>
        <end position="12"/>
    </location>
</feature>
<evidence type="ECO:0000256" key="5">
    <source>
        <dbReference type="PROSITE-ProRule" id="PRU00108"/>
    </source>
</evidence>
<feature type="DNA-binding region" description="Homeobox" evidence="5">
    <location>
        <begin position="210"/>
        <end position="269"/>
    </location>
</feature>
<feature type="compositionally biased region" description="Basic residues" evidence="7">
    <location>
        <begin position="205"/>
        <end position="214"/>
    </location>
</feature>
<evidence type="ECO:0000313" key="10">
    <source>
        <dbReference type="Proteomes" id="UP001168972"/>
    </source>
</evidence>
<evidence type="ECO:0000256" key="3">
    <source>
        <dbReference type="ARBA" id="ARBA00023155"/>
    </source>
</evidence>
<comment type="caution">
    <text evidence="9">The sequence shown here is derived from an EMBL/GenBank/DDBJ whole genome shotgun (WGS) entry which is preliminary data.</text>
</comment>
<dbReference type="Pfam" id="PF00046">
    <property type="entry name" value="Homeodomain"/>
    <property type="match status" value="1"/>
</dbReference>
<organism evidence="9 10">
    <name type="scientific">Microctonus hyperodae</name>
    <name type="common">Parasitoid wasp</name>
    <dbReference type="NCBI Taxonomy" id="165561"/>
    <lineage>
        <taxon>Eukaryota</taxon>
        <taxon>Metazoa</taxon>
        <taxon>Ecdysozoa</taxon>
        <taxon>Arthropoda</taxon>
        <taxon>Hexapoda</taxon>
        <taxon>Insecta</taxon>
        <taxon>Pterygota</taxon>
        <taxon>Neoptera</taxon>
        <taxon>Endopterygota</taxon>
        <taxon>Hymenoptera</taxon>
        <taxon>Apocrita</taxon>
        <taxon>Ichneumonoidea</taxon>
        <taxon>Braconidae</taxon>
        <taxon>Euphorinae</taxon>
        <taxon>Microctonus</taxon>
    </lineage>
</organism>
<reference evidence="9" key="2">
    <citation type="submission" date="2023-03" db="EMBL/GenBank/DDBJ databases">
        <authorList>
            <person name="Inwood S.N."/>
            <person name="Skelly J.G."/>
            <person name="Guhlin J."/>
            <person name="Harrop T.W.R."/>
            <person name="Goldson S.G."/>
            <person name="Dearden P.K."/>
        </authorList>
    </citation>
    <scope>NUCLEOTIDE SEQUENCE</scope>
    <source>
        <strain evidence="9">Lincoln</strain>
        <tissue evidence="9">Whole body</tissue>
    </source>
</reference>
<dbReference type="InterPro" id="IPR020479">
    <property type="entry name" value="HD_metazoa"/>
</dbReference>
<gene>
    <name evidence="9" type="ORF">PV327_010356</name>
</gene>
<dbReference type="InterPro" id="IPR001356">
    <property type="entry name" value="HD"/>
</dbReference>
<dbReference type="PROSITE" id="PS50071">
    <property type="entry name" value="HOMEOBOX_2"/>
    <property type="match status" value="1"/>
</dbReference>
<dbReference type="InterPro" id="IPR017970">
    <property type="entry name" value="Homeobox_CS"/>
</dbReference>
<keyword evidence="3 5" id="KW-0371">Homeobox</keyword>
<accession>A0AA39FS23</accession>
<feature type="region of interest" description="Disordered" evidence="7">
    <location>
        <begin position="195"/>
        <end position="216"/>
    </location>
</feature>
<dbReference type="PROSITE" id="PS00027">
    <property type="entry name" value="HOMEOBOX_1"/>
    <property type="match status" value="1"/>
</dbReference>
<dbReference type="PANTHER" id="PTHR45664">
    <property type="entry name" value="PROTEIN ZERKNUELLT 1-RELATED"/>
    <property type="match status" value="1"/>
</dbReference>
<dbReference type="EMBL" id="JAQQBR010000006">
    <property type="protein sequence ID" value="KAK0174598.1"/>
    <property type="molecule type" value="Genomic_DNA"/>
</dbReference>
<dbReference type="PRINTS" id="PR00024">
    <property type="entry name" value="HOMEOBOX"/>
</dbReference>
<dbReference type="GO" id="GO:0005634">
    <property type="term" value="C:nucleus"/>
    <property type="evidence" value="ECO:0007669"/>
    <property type="project" value="UniProtKB-SubCell"/>
</dbReference>
<evidence type="ECO:0000259" key="8">
    <source>
        <dbReference type="PROSITE" id="PS50071"/>
    </source>
</evidence>
<dbReference type="GO" id="GO:0000978">
    <property type="term" value="F:RNA polymerase II cis-regulatory region sequence-specific DNA binding"/>
    <property type="evidence" value="ECO:0007669"/>
    <property type="project" value="TreeGrafter"/>
</dbReference>
<sequence length="535" mass="62095">MSVANSAPSTSPRSKESDNTSEQIVEKIIKVESTVSNSSSDISENKKMTLIEVEKIYLPNEPTGDFFIVHTPESVQSTGSGSSPHPSVNNVNYNSSYCKLSPPEYRNGNVEENVSNIVYNTQLLNQQQQKQIFELNGHQNVKPAQNYHQYQEQYHYPQQQQQQENEKSVVPKEENFHDEVIQNNQFNQHSIQQNSSNFHTDEHNRKKPNGKRSRTAYTSPQLIELEKEFAQGRYLCRPRRIEMATALQLTERQIKIWFQNRRMKFKKENALSTIKTDNKIKKLSSIIEKNVKSNPSTNHHKNCRSLETTKNPSMNYQPLEENVQTLPPLYPTTIYETCNRKYNYDNVYMGSNNVNVDQYHMGRLAQNNFGHLPENSEYPKQFTPDGNYYLRLDQEQQFSKNSYAVNNSMDNGINQGQDRKKNCLHSQETTEWNQKNIPNRGLYTVHHFPANENQNEFKQNNQINYQCEFDNGYAEPQNFSISHAPPPPPPPVYYQPNSERGERMAIDSEFQNQINNFSNCLADNVEHEISNLMSL</sequence>
<reference evidence="9" key="1">
    <citation type="journal article" date="2023" name="bioRxiv">
        <title>Scaffold-level genome assemblies of two parasitoid biocontrol wasps reveal the parthenogenesis mechanism and an associated novel virus.</title>
        <authorList>
            <person name="Inwood S."/>
            <person name="Skelly J."/>
            <person name="Guhlin J."/>
            <person name="Harrop T."/>
            <person name="Goldson S."/>
            <person name="Dearden P."/>
        </authorList>
    </citation>
    <scope>NUCLEOTIDE SEQUENCE</scope>
    <source>
        <strain evidence="9">Lincoln</strain>
        <tissue evidence="9">Whole body</tissue>
    </source>
</reference>
<dbReference type="AlphaFoldDB" id="A0AA39FS23"/>
<dbReference type="SUPFAM" id="SSF46689">
    <property type="entry name" value="Homeodomain-like"/>
    <property type="match status" value="1"/>
</dbReference>
<keyword evidence="4 5" id="KW-0539">Nucleus</keyword>
<name>A0AA39FS23_MICHY</name>
<evidence type="ECO:0000256" key="7">
    <source>
        <dbReference type="SAM" id="MobiDB-lite"/>
    </source>
</evidence>
<evidence type="ECO:0000256" key="6">
    <source>
        <dbReference type="RuleBase" id="RU000682"/>
    </source>
</evidence>
<keyword evidence="10" id="KW-1185">Reference proteome</keyword>
<evidence type="ECO:0000256" key="4">
    <source>
        <dbReference type="ARBA" id="ARBA00023242"/>
    </source>
</evidence>
<feature type="compositionally biased region" description="Basic and acidic residues" evidence="7">
    <location>
        <begin position="13"/>
        <end position="25"/>
    </location>
</feature>
<dbReference type="GO" id="GO:0000981">
    <property type="term" value="F:DNA-binding transcription factor activity, RNA polymerase II-specific"/>
    <property type="evidence" value="ECO:0007669"/>
    <property type="project" value="InterPro"/>
</dbReference>
<dbReference type="InterPro" id="IPR009057">
    <property type="entry name" value="Homeodomain-like_sf"/>
</dbReference>
<dbReference type="PANTHER" id="PTHR45664:SF12">
    <property type="entry name" value="PANCREAS_DUODENUM HOMEOBOX PROTEIN 1"/>
    <property type="match status" value="1"/>
</dbReference>
<dbReference type="Gene3D" id="1.10.10.60">
    <property type="entry name" value="Homeodomain-like"/>
    <property type="match status" value="1"/>
</dbReference>
<protein>
    <recommendedName>
        <fullName evidence="8">Homeobox domain-containing protein</fullName>
    </recommendedName>
</protein>
<dbReference type="Proteomes" id="UP001168972">
    <property type="component" value="Unassembled WGS sequence"/>
</dbReference>
<evidence type="ECO:0000256" key="2">
    <source>
        <dbReference type="ARBA" id="ARBA00023125"/>
    </source>
</evidence>
<evidence type="ECO:0000256" key="1">
    <source>
        <dbReference type="ARBA" id="ARBA00004123"/>
    </source>
</evidence>
<keyword evidence="2 5" id="KW-0238">DNA-binding</keyword>
<feature type="region of interest" description="Disordered" evidence="7">
    <location>
        <begin position="1"/>
        <end position="25"/>
    </location>
</feature>
<feature type="compositionally biased region" description="Polar residues" evidence="7">
    <location>
        <begin position="305"/>
        <end position="315"/>
    </location>
</feature>
<feature type="domain" description="Homeobox" evidence="8">
    <location>
        <begin position="208"/>
        <end position="268"/>
    </location>
</feature>
<dbReference type="CDD" id="cd00086">
    <property type="entry name" value="homeodomain"/>
    <property type="match status" value="1"/>
</dbReference>
<feature type="region of interest" description="Disordered" evidence="7">
    <location>
        <begin position="292"/>
        <end position="315"/>
    </location>
</feature>
<dbReference type="SMART" id="SM00389">
    <property type="entry name" value="HOX"/>
    <property type="match status" value="1"/>
</dbReference>